<organism evidence="1 2">
    <name type="scientific">Kalanchoe fedtschenkoi</name>
    <name type="common">Lavender scallops</name>
    <name type="synonym">South American air plant</name>
    <dbReference type="NCBI Taxonomy" id="63787"/>
    <lineage>
        <taxon>Eukaryota</taxon>
        <taxon>Viridiplantae</taxon>
        <taxon>Streptophyta</taxon>
        <taxon>Embryophyta</taxon>
        <taxon>Tracheophyta</taxon>
        <taxon>Spermatophyta</taxon>
        <taxon>Magnoliopsida</taxon>
        <taxon>eudicotyledons</taxon>
        <taxon>Gunneridae</taxon>
        <taxon>Pentapetalae</taxon>
        <taxon>Saxifragales</taxon>
        <taxon>Crassulaceae</taxon>
        <taxon>Kalanchoe</taxon>
    </lineage>
</organism>
<name>A0A7N0UUS8_KALFE</name>
<proteinExistence type="predicted"/>
<dbReference type="Proteomes" id="UP000594263">
    <property type="component" value="Unplaced"/>
</dbReference>
<reference evidence="1" key="1">
    <citation type="submission" date="2021-01" db="UniProtKB">
        <authorList>
            <consortium name="EnsemblPlants"/>
        </authorList>
    </citation>
    <scope>IDENTIFICATION</scope>
</reference>
<dbReference type="Gramene" id="Kaladp0083s0026.1.v1.1">
    <property type="protein sequence ID" value="Kaladp0083s0026.1.v1.1.CDS.1"/>
    <property type="gene ID" value="Kaladp0083s0026.v1.1"/>
</dbReference>
<sequence length="105" mass="12094">MWVTRPLDRWLPRNMARGCGCEIASGRVWGQDLCEMEATWSVSERDLGDGSERVEAGICVASKLRHLNQTFPNLINFRFGFCRSEEVVTGDIESVWLRFRISIRD</sequence>
<keyword evidence="2" id="KW-1185">Reference proteome</keyword>
<dbReference type="AlphaFoldDB" id="A0A7N0UUS8"/>
<evidence type="ECO:0000313" key="1">
    <source>
        <dbReference type="EnsemblPlants" id="Kaladp0083s0026.1.v1.1.CDS.1"/>
    </source>
</evidence>
<evidence type="ECO:0000313" key="2">
    <source>
        <dbReference type="Proteomes" id="UP000594263"/>
    </source>
</evidence>
<dbReference type="EnsemblPlants" id="Kaladp0083s0026.1.v1.1">
    <property type="protein sequence ID" value="Kaladp0083s0026.1.v1.1.CDS.1"/>
    <property type="gene ID" value="Kaladp0083s0026.v1.1"/>
</dbReference>
<accession>A0A7N0UUS8</accession>
<protein>
    <submittedName>
        <fullName evidence="1">Uncharacterized protein</fullName>
    </submittedName>
</protein>